<feature type="domain" description="Protein kinase" evidence="6">
    <location>
        <begin position="28"/>
        <end position="321"/>
    </location>
</feature>
<keyword evidence="1" id="KW-0808">Transferase</keyword>
<feature type="binding site" evidence="5">
    <location>
        <position position="59"/>
    </location>
    <ligand>
        <name>ATP</name>
        <dbReference type="ChEBI" id="CHEBI:30616"/>
    </ligand>
</feature>
<dbReference type="Gene3D" id="1.10.510.10">
    <property type="entry name" value="Transferase(Phosphotransferase) domain 1"/>
    <property type="match status" value="1"/>
</dbReference>
<evidence type="ECO:0000256" key="1">
    <source>
        <dbReference type="ARBA" id="ARBA00022679"/>
    </source>
</evidence>
<dbReference type="PROSITE" id="PS00108">
    <property type="entry name" value="PROTEIN_KINASE_ST"/>
    <property type="match status" value="1"/>
</dbReference>
<gene>
    <name evidence="7" type="ORF">GF068_27865</name>
</gene>
<dbReference type="PROSITE" id="PS00107">
    <property type="entry name" value="PROTEIN_KINASE_ATP"/>
    <property type="match status" value="1"/>
</dbReference>
<proteinExistence type="predicted"/>
<dbReference type="Proteomes" id="UP000440224">
    <property type="component" value="Unassembled WGS sequence"/>
</dbReference>
<dbReference type="InterPro" id="IPR000719">
    <property type="entry name" value="Prot_kinase_dom"/>
</dbReference>
<reference evidence="7 8" key="1">
    <citation type="submission" date="2019-10" db="EMBL/GenBank/DDBJ databases">
        <title>A soil myxobacterium in the family Polyangiaceae.</title>
        <authorList>
            <person name="Li Y."/>
            <person name="Wang J."/>
        </authorList>
    </citation>
    <scope>NUCLEOTIDE SEQUENCE [LARGE SCALE GENOMIC DNA]</scope>
    <source>
        <strain evidence="7 8">DSM 14734</strain>
    </source>
</reference>
<dbReference type="GO" id="GO:0005524">
    <property type="term" value="F:ATP binding"/>
    <property type="evidence" value="ECO:0007669"/>
    <property type="project" value="UniProtKB-UniRule"/>
</dbReference>
<dbReference type="InterPro" id="IPR017441">
    <property type="entry name" value="Protein_kinase_ATP_BS"/>
</dbReference>
<evidence type="ECO:0000259" key="6">
    <source>
        <dbReference type="SMART" id="SM00220"/>
    </source>
</evidence>
<dbReference type="InterPro" id="IPR011047">
    <property type="entry name" value="Quinoprotein_ADH-like_sf"/>
</dbReference>
<sequence length="646" mass="69590">MRDRTDEHFVNRIEGTSIASDMRPGVSYRVERVIGDGGMSLAFFALRIAPDGQTPVVLKILRPQMIHSTDRAALLAVQKEAVALGRLNERLPPAPFVVRLVDTGTLRLPYGLETLAVPWLAIEYVHGGAEGTTLEERMARAVDRTGHAFDPDRAAHAIECLAQGLHAIHEVGVIHRDIKPGNVLCCGFGAEEIFKIADFGIARPAGMTATFGAMLVGTPGYAAPEQLLVRTVGPYSDVFALAAVVYYILTGEEYFHFEFPSEYPTVVQRAPRRRLEDAGWLHPDLRARPDACAAIDAALARATAFREQERPANPRLLAQMIAPSLRHGGGPISRSAPRRHRSLLQDLSPQEIRVFSTRRAPDDERIVRAVAWDGDGRCLAVTSEGLAFWDGFDFRAVAAPEPLSPQGIHFVLRLDAGRWLVGGDGATAALCTSAGTSKILVGPDPEVRFVLASGDVDDLAVLVGVRKDEPPTLHCLVGGRWLKPASLSRAASVTSLSRLDDRRWLVTGRTFDADGFAAIYDPLGWEVRRVKAPSCRAYLASATRSDAALGIIVGAAGNAVRFEGRRSTASVIGGAPDLSAAAIDEAGRVWVGSAGALWVQPPGAARWDDAHRVGWETPFISIFAHSGRVMAMSADGGILEGRPTFG</sequence>
<evidence type="ECO:0000256" key="3">
    <source>
        <dbReference type="ARBA" id="ARBA00022777"/>
    </source>
</evidence>
<protein>
    <submittedName>
        <fullName evidence="7">Protein kinase</fullName>
    </submittedName>
</protein>
<dbReference type="SUPFAM" id="SSF50998">
    <property type="entry name" value="Quinoprotein alcohol dehydrogenase-like"/>
    <property type="match status" value="1"/>
</dbReference>
<evidence type="ECO:0000313" key="7">
    <source>
        <dbReference type="EMBL" id="MRG95704.1"/>
    </source>
</evidence>
<dbReference type="SUPFAM" id="SSF56112">
    <property type="entry name" value="Protein kinase-like (PK-like)"/>
    <property type="match status" value="1"/>
</dbReference>
<evidence type="ECO:0000256" key="5">
    <source>
        <dbReference type="PROSITE-ProRule" id="PRU10141"/>
    </source>
</evidence>
<dbReference type="AlphaFoldDB" id="A0A6N7Q089"/>
<keyword evidence="8" id="KW-1185">Reference proteome</keyword>
<dbReference type="SMART" id="SM00220">
    <property type="entry name" value="S_TKc"/>
    <property type="match status" value="1"/>
</dbReference>
<dbReference type="GO" id="GO:0004674">
    <property type="term" value="F:protein serine/threonine kinase activity"/>
    <property type="evidence" value="ECO:0007669"/>
    <property type="project" value="TreeGrafter"/>
</dbReference>
<evidence type="ECO:0000313" key="8">
    <source>
        <dbReference type="Proteomes" id="UP000440224"/>
    </source>
</evidence>
<accession>A0A6N7Q089</accession>
<keyword evidence="3 7" id="KW-0418">Kinase</keyword>
<name>A0A6N7Q089_9BACT</name>
<keyword evidence="2 5" id="KW-0547">Nucleotide-binding</keyword>
<organism evidence="7 8">
    <name type="scientific">Polyangium spumosum</name>
    <dbReference type="NCBI Taxonomy" id="889282"/>
    <lineage>
        <taxon>Bacteria</taxon>
        <taxon>Pseudomonadati</taxon>
        <taxon>Myxococcota</taxon>
        <taxon>Polyangia</taxon>
        <taxon>Polyangiales</taxon>
        <taxon>Polyangiaceae</taxon>
        <taxon>Polyangium</taxon>
    </lineage>
</organism>
<dbReference type="OrthoDB" id="5482862at2"/>
<comment type="caution">
    <text evidence="7">The sequence shown here is derived from an EMBL/GenBank/DDBJ whole genome shotgun (WGS) entry which is preliminary data.</text>
</comment>
<dbReference type="PANTHER" id="PTHR43289">
    <property type="entry name" value="MITOGEN-ACTIVATED PROTEIN KINASE KINASE KINASE 20-RELATED"/>
    <property type="match status" value="1"/>
</dbReference>
<evidence type="ECO:0000256" key="2">
    <source>
        <dbReference type="ARBA" id="ARBA00022741"/>
    </source>
</evidence>
<dbReference type="Pfam" id="PF00069">
    <property type="entry name" value="Pkinase"/>
    <property type="match status" value="1"/>
</dbReference>
<dbReference type="Gene3D" id="3.30.200.20">
    <property type="entry name" value="Phosphorylase Kinase, domain 1"/>
    <property type="match status" value="1"/>
</dbReference>
<dbReference type="PANTHER" id="PTHR43289:SF34">
    <property type="entry name" value="SERINE_THREONINE-PROTEIN KINASE YBDM-RELATED"/>
    <property type="match status" value="1"/>
</dbReference>
<dbReference type="InterPro" id="IPR008271">
    <property type="entry name" value="Ser/Thr_kinase_AS"/>
</dbReference>
<keyword evidence="4 5" id="KW-0067">ATP-binding</keyword>
<evidence type="ECO:0000256" key="4">
    <source>
        <dbReference type="ARBA" id="ARBA00022840"/>
    </source>
</evidence>
<dbReference type="EMBL" id="WJIE01000008">
    <property type="protein sequence ID" value="MRG95704.1"/>
    <property type="molecule type" value="Genomic_DNA"/>
</dbReference>
<dbReference type="CDD" id="cd14014">
    <property type="entry name" value="STKc_PknB_like"/>
    <property type="match status" value="1"/>
</dbReference>
<dbReference type="RefSeq" id="WP_153822514.1">
    <property type="nucleotide sequence ID" value="NZ_WJIE01000008.1"/>
</dbReference>
<dbReference type="InterPro" id="IPR011009">
    <property type="entry name" value="Kinase-like_dom_sf"/>
</dbReference>